<evidence type="ECO:0000256" key="10">
    <source>
        <dbReference type="PIRSR" id="PIRSR610122-2"/>
    </source>
</evidence>
<protein>
    <recommendedName>
        <fullName evidence="20">Hydroxymethylglutaryl-CoA synthase</fullName>
    </recommendedName>
</protein>
<dbReference type="NCBIfam" id="TIGR01833">
    <property type="entry name" value="HMG-CoA-S_euk"/>
    <property type="match status" value="1"/>
</dbReference>
<dbReference type="InterPro" id="IPR016039">
    <property type="entry name" value="Thiolase-like"/>
</dbReference>
<dbReference type="InterPro" id="IPR013528">
    <property type="entry name" value="HMG_CoA_synth_N"/>
</dbReference>
<keyword evidence="3" id="KW-0964">Secreted</keyword>
<dbReference type="FunFam" id="3.40.47.10:FF:000008">
    <property type="entry name" value="3-hydroxy-3-methylglutaryl coenzyme A synthase"/>
    <property type="match status" value="1"/>
</dbReference>
<keyword evidence="19" id="KW-1185">Reference proteome</keyword>
<dbReference type="Gene3D" id="3.50.30.30">
    <property type="match status" value="1"/>
</dbReference>
<dbReference type="Pfam" id="PF05922">
    <property type="entry name" value="Inhibitor_I9"/>
    <property type="match status" value="1"/>
</dbReference>
<dbReference type="Pfam" id="PF17766">
    <property type="entry name" value="fn3_6"/>
    <property type="match status" value="1"/>
</dbReference>
<dbReference type="Gene3D" id="3.40.50.200">
    <property type="entry name" value="Peptidase S8/S53 domain"/>
    <property type="match status" value="1"/>
</dbReference>
<evidence type="ECO:0008006" key="20">
    <source>
        <dbReference type="Google" id="ProtNLM"/>
    </source>
</evidence>
<dbReference type="GO" id="GO:0004421">
    <property type="term" value="F:hydroxymethylglutaryl-CoA synthase activity"/>
    <property type="evidence" value="ECO:0007669"/>
    <property type="project" value="InterPro"/>
</dbReference>
<keyword evidence="5" id="KW-0808">Transferase</keyword>
<keyword evidence="4 12" id="KW-0645">Protease</keyword>
<feature type="binding site" evidence="10">
    <location>
        <position position="256"/>
    </location>
    <ligand>
        <name>CoA</name>
        <dbReference type="ChEBI" id="CHEBI:57287"/>
    </ligand>
</feature>
<evidence type="ECO:0000259" key="17">
    <source>
        <dbReference type="Pfam" id="PF17766"/>
    </source>
</evidence>
<dbReference type="Gene3D" id="3.40.47.10">
    <property type="match status" value="1"/>
</dbReference>
<feature type="domain" description="Hydroxymethylglutaryl-coenzyme A synthase C-terminal" evidence="16">
    <location>
        <begin position="175"/>
        <end position="449"/>
    </location>
</feature>
<reference evidence="18 19" key="1">
    <citation type="journal article" date="2020" name="Mol. Plant">
        <title>The Chromosome-Based Rubber Tree Genome Provides New Insights into Spurge Genome Evolution and Rubber Biosynthesis.</title>
        <authorList>
            <person name="Liu J."/>
            <person name="Shi C."/>
            <person name="Shi C.C."/>
            <person name="Li W."/>
            <person name="Zhang Q.J."/>
            <person name="Zhang Y."/>
            <person name="Li K."/>
            <person name="Lu H.F."/>
            <person name="Shi C."/>
            <person name="Zhu S.T."/>
            <person name="Xiao Z.Y."/>
            <person name="Nan H."/>
            <person name="Yue Y."/>
            <person name="Zhu X.G."/>
            <person name="Wu Y."/>
            <person name="Hong X.N."/>
            <person name="Fan G.Y."/>
            <person name="Tong Y."/>
            <person name="Zhang D."/>
            <person name="Mao C.L."/>
            <person name="Liu Y.L."/>
            <person name="Hao S.J."/>
            <person name="Liu W.Q."/>
            <person name="Lv M.Q."/>
            <person name="Zhang H.B."/>
            <person name="Liu Y."/>
            <person name="Hu-Tang G.R."/>
            <person name="Wang J.P."/>
            <person name="Wang J.H."/>
            <person name="Sun Y.H."/>
            <person name="Ni S.B."/>
            <person name="Chen W.B."/>
            <person name="Zhang X.C."/>
            <person name="Jiao Y.N."/>
            <person name="Eichler E.E."/>
            <person name="Li G.H."/>
            <person name="Liu X."/>
            <person name="Gao L.Z."/>
        </authorList>
    </citation>
    <scope>NUCLEOTIDE SEQUENCE [LARGE SCALE GENOMIC DNA]</scope>
    <source>
        <strain evidence="19">cv. GT1</strain>
        <tissue evidence="18">Leaf</tissue>
    </source>
</reference>
<evidence type="ECO:0000256" key="11">
    <source>
        <dbReference type="PIRSR" id="PIRSR615500-1"/>
    </source>
</evidence>
<accession>A0A6A6MJQ7</accession>
<feature type="domain" description="Inhibitor I9" evidence="15">
    <location>
        <begin position="455"/>
        <end position="533"/>
    </location>
</feature>
<feature type="active site" description="Charge relay system" evidence="11 12">
    <location>
        <position position="953"/>
    </location>
</feature>
<dbReference type="InterPro" id="IPR000590">
    <property type="entry name" value="HMG_CoA_synt_AS"/>
</dbReference>
<dbReference type="SMR" id="A0A6A6MJQ7"/>
<dbReference type="FunFam" id="3.40.50.200:FF:000006">
    <property type="entry name" value="Subtilisin-like protease SBT1.5"/>
    <property type="match status" value="1"/>
</dbReference>
<dbReference type="CDD" id="cd00827">
    <property type="entry name" value="init_cond_enzymes"/>
    <property type="match status" value="1"/>
</dbReference>
<dbReference type="InterPro" id="IPR015500">
    <property type="entry name" value="Peptidase_S8_subtilisin-rel"/>
</dbReference>
<comment type="similarity">
    <text evidence="1">Belongs to the thiolase-like superfamily. HMG-CoA synthase family.</text>
</comment>
<evidence type="ECO:0000256" key="7">
    <source>
        <dbReference type="ARBA" id="ARBA00022801"/>
    </source>
</evidence>
<dbReference type="GO" id="GO:0006508">
    <property type="term" value="P:proteolysis"/>
    <property type="evidence" value="ECO:0007669"/>
    <property type="project" value="UniProtKB-KW"/>
</dbReference>
<dbReference type="Pfam" id="PF00082">
    <property type="entry name" value="Peptidase_S8"/>
    <property type="match status" value="1"/>
</dbReference>
<evidence type="ECO:0000259" key="14">
    <source>
        <dbReference type="Pfam" id="PF01154"/>
    </source>
</evidence>
<evidence type="ECO:0000256" key="6">
    <source>
        <dbReference type="ARBA" id="ARBA00022729"/>
    </source>
</evidence>
<dbReference type="PROSITE" id="PS00138">
    <property type="entry name" value="SUBTILASE_SER"/>
    <property type="match status" value="1"/>
</dbReference>
<evidence type="ECO:0000313" key="18">
    <source>
        <dbReference type="EMBL" id="KAF2313207.1"/>
    </source>
</evidence>
<dbReference type="GO" id="GO:0009609">
    <property type="term" value="P:response to symbiotic bacterium"/>
    <property type="evidence" value="ECO:0007669"/>
    <property type="project" value="UniProtKB-ARBA"/>
</dbReference>
<keyword evidence="6" id="KW-0732">Signal</keyword>
<dbReference type="InterPro" id="IPR023828">
    <property type="entry name" value="Peptidase_S8_Ser-AS"/>
</dbReference>
<dbReference type="PANTHER" id="PTHR43323">
    <property type="entry name" value="3-HYDROXY-3-METHYLGLUTARYL COENZYME A SYNTHASE"/>
    <property type="match status" value="1"/>
</dbReference>
<dbReference type="CDD" id="cd04852">
    <property type="entry name" value="Peptidases_S8_3"/>
    <property type="match status" value="1"/>
</dbReference>
<dbReference type="CDD" id="cd02120">
    <property type="entry name" value="PA_subtilisin_like"/>
    <property type="match status" value="1"/>
</dbReference>
<evidence type="ECO:0000256" key="9">
    <source>
        <dbReference type="PIRSR" id="PIRSR610122-1"/>
    </source>
</evidence>
<dbReference type="PRINTS" id="PR00723">
    <property type="entry name" value="SUBTILISIN"/>
</dbReference>
<evidence type="ECO:0000256" key="3">
    <source>
        <dbReference type="ARBA" id="ARBA00022525"/>
    </source>
</evidence>
<proteinExistence type="inferred from homology"/>
<dbReference type="InterPro" id="IPR041469">
    <property type="entry name" value="Subtilisin-like_FN3"/>
</dbReference>
<feature type="active site" description="Proton donor/acceptor" evidence="9">
    <location>
        <position position="247"/>
    </location>
</feature>
<dbReference type="Pfam" id="PF08540">
    <property type="entry name" value="HMG_CoA_synt_C"/>
    <property type="match status" value="1"/>
</dbReference>
<keyword evidence="8 12" id="KW-0720">Serine protease</keyword>
<dbReference type="InterPro" id="IPR037045">
    <property type="entry name" value="S8pro/Inhibitor_I9_sf"/>
</dbReference>
<dbReference type="Proteomes" id="UP000467840">
    <property type="component" value="Chromosome 15"/>
</dbReference>
<dbReference type="PROSITE" id="PS01226">
    <property type="entry name" value="HMG_COA_SYNTHASE"/>
    <property type="match status" value="1"/>
</dbReference>
<dbReference type="InterPro" id="IPR034197">
    <property type="entry name" value="Peptidases_S8_3"/>
</dbReference>
<dbReference type="FunFam" id="3.30.70.80:FF:000002">
    <property type="entry name" value="Subtilisin-like protease SBT5.3"/>
    <property type="match status" value="1"/>
</dbReference>
<dbReference type="Gene3D" id="2.60.40.2310">
    <property type="match status" value="1"/>
</dbReference>
<evidence type="ECO:0000259" key="15">
    <source>
        <dbReference type="Pfam" id="PF05922"/>
    </source>
</evidence>
<evidence type="ECO:0000259" key="13">
    <source>
        <dbReference type="Pfam" id="PF00082"/>
    </source>
</evidence>
<dbReference type="AlphaFoldDB" id="A0A6A6MJQ7"/>
<dbReference type="InterPro" id="IPR013746">
    <property type="entry name" value="HMG_CoA_synt_C_dom"/>
</dbReference>
<dbReference type="Gene3D" id="3.30.70.80">
    <property type="entry name" value="Peptidase S8 propeptide/proteinase inhibitor I9"/>
    <property type="match status" value="1"/>
</dbReference>
<gene>
    <name evidence="18" type="ORF">GH714_009759</name>
</gene>
<dbReference type="InterPro" id="IPR036852">
    <property type="entry name" value="Peptidase_S8/S53_dom_sf"/>
</dbReference>
<dbReference type="SUPFAM" id="SSF53901">
    <property type="entry name" value="Thiolase-like"/>
    <property type="match status" value="2"/>
</dbReference>
<dbReference type="InterPro" id="IPR000209">
    <property type="entry name" value="Peptidase_S8/S53_dom"/>
</dbReference>
<name>A0A6A6MJQ7_HEVBR</name>
<evidence type="ECO:0000256" key="4">
    <source>
        <dbReference type="ARBA" id="ARBA00022670"/>
    </source>
</evidence>
<feature type="active site" description="Proton donor/acceptor" evidence="9">
    <location>
        <position position="83"/>
    </location>
</feature>
<keyword evidence="7 12" id="KW-0378">Hydrolase</keyword>
<dbReference type="GO" id="GO:0006084">
    <property type="term" value="P:acetyl-CoA metabolic process"/>
    <property type="evidence" value="ECO:0007669"/>
    <property type="project" value="InterPro"/>
</dbReference>
<evidence type="ECO:0000313" key="19">
    <source>
        <dbReference type="Proteomes" id="UP000467840"/>
    </source>
</evidence>
<dbReference type="GO" id="GO:0010142">
    <property type="term" value="P:farnesyl diphosphate biosynthetic process, mevalonate pathway"/>
    <property type="evidence" value="ECO:0007669"/>
    <property type="project" value="InterPro"/>
</dbReference>
<feature type="domain" description="Peptidase S8/S53" evidence="13">
    <location>
        <begin position="555"/>
        <end position="1004"/>
    </location>
</feature>
<evidence type="ECO:0000256" key="1">
    <source>
        <dbReference type="ARBA" id="ARBA00007061"/>
    </source>
</evidence>
<feature type="active site" description="Acyl-thioester intermediate" evidence="9">
    <location>
        <position position="117"/>
    </location>
</feature>
<dbReference type="PANTHER" id="PTHR43323:SF2">
    <property type="entry name" value="HYDROXYMETHYLGLUTARYL-COA SYNTHASE"/>
    <property type="match status" value="1"/>
</dbReference>
<dbReference type="PROSITE" id="PS51892">
    <property type="entry name" value="SUBTILASE"/>
    <property type="match status" value="1"/>
</dbReference>
<comment type="caution">
    <text evidence="18">The sequence shown here is derived from an EMBL/GenBank/DDBJ whole genome shotgun (WGS) entry which is preliminary data.</text>
</comment>
<dbReference type="InterPro" id="IPR010122">
    <property type="entry name" value="HMG_CoA_synthase_euk"/>
</dbReference>
<feature type="active site" description="Charge relay system" evidence="11 12">
    <location>
        <position position="562"/>
    </location>
</feature>
<feature type="active site" description="Charge relay system" evidence="11 12">
    <location>
        <position position="626"/>
    </location>
</feature>
<evidence type="ECO:0000256" key="5">
    <source>
        <dbReference type="ARBA" id="ARBA00022679"/>
    </source>
</evidence>
<sequence>MAKNVGILAMDIYFPPTYVQQEALEAHDGASKGKYTIGLGQDCMAFCTEVEDVISMSLTAVSSLLEKYNIDPNQIGRLEVGSETVIDKSKSIKTFLMQIFEKFGNTDIEGVDSANACYGGTAALFNCVNWVESNSWDGRYGLVVCTDSAVYAEGPARPTGGAAAIAMLIGPEAPIAFESKFRGSHMSHAYDFYKPNLASEYPVVDGKLSQTCYLMALDSCYKHFCAKYEKLEGKQFSISDAEYFVFHSPYNKLVQKSFARLVFNDFVRNASSIDDAAKEKLAPFSTLSGDESYQNRDLEKVSQQVAKPLYDAKVQPTTLIPKQVGNMYTASLYAAFASLLHNKHTELAGKRVILFSYGSGLTATMFSLRLHEGQHPFSLSNIATVMNVAGKLKTRHEFPPEKFAVIMKLMEHRYGAKDFVTSKDCSILAPGTYYLTEVDTMYRRFYAQKAVGDTVHIVYMGDLPRGDFSAESTHHSMLESVLGSTSSAKESLVYSYGRSFNGFAAKLSDEEVGKLSEMDGVISVIPNHILKIHTTRSWDFMGFSKGKLSASQEGNAIIGLLDTGVWPESESFNDEGMGPPPSKWKGICQGEGNFTCNNKIIGARYYNSENWYYETDFKSPRDSEGHGTHTASTAAGREVQGASYYGLAEGVARGGVPNARIAVYKVCWSFGCATADILAAFDDAIADGVDILSVSLGAPWAFPYMEDPIAIGSFHAMRYGILTSNSAGNSGPYPYSASNTAPWTLTVAASTIDRKFIANVVLGNGKVFTGLSINSFVLNGTYPLVWGGDAANYSAGADPEIASYCVTGSLNSYIVQGKIVFCETIWDGSGILIANGVGTIMADSEYSKDFGFSYPLPATVITTEEGQEILDYIRSTQNPIATILVGETWKDIMAASVVSFSSRGPNPISPDILKPDLTAPGVDILASWSPVSPPSIYWGDTRSVNFNIISGTSMSCPHASAAAAYVKAAHPDWSPAAIKSALMTTAYIMDSRKHPDLEFAYGSGHINPLDATDPGLVYDASVADYINFLCKQGYNTTTLRLITGDNSSVCNSTEPGRAWDLNYPTFALAVEDGQPIQGVFTRTVTNVGKPNSTYSVSMYMPSTVSVTVEPSVLSFSAIGETKTFTIKVSGPKIAQQPIVSGAIMWKDGTYVVRSPLVVYNILPGAANFSPYSMTKLQKTPKFEGSSVYHKNGILGRD</sequence>
<dbReference type="SUPFAM" id="SSF52743">
    <property type="entry name" value="Subtilisin-like"/>
    <property type="match status" value="1"/>
</dbReference>
<evidence type="ECO:0000259" key="16">
    <source>
        <dbReference type="Pfam" id="PF08540"/>
    </source>
</evidence>
<organism evidence="18 19">
    <name type="scientific">Hevea brasiliensis</name>
    <name type="common">Para rubber tree</name>
    <name type="synonym">Siphonia brasiliensis</name>
    <dbReference type="NCBI Taxonomy" id="3981"/>
    <lineage>
        <taxon>Eukaryota</taxon>
        <taxon>Viridiplantae</taxon>
        <taxon>Streptophyta</taxon>
        <taxon>Embryophyta</taxon>
        <taxon>Tracheophyta</taxon>
        <taxon>Spermatophyta</taxon>
        <taxon>Magnoliopsida</taxon>
        <taxon>eudicotyledons</taxon>
        <taxon>Gunneridae</taxon>
        <taxon>Pentapetalae</taxon>
        <taxon>rosids</taxon>
        <taxon>fabids</taxon>
        <taxon>Malpighiales</taxon>
        <taxon>Euphorbiaceae</taxon>
        <taxon>Crotonoideae</taxon>
        <taxon>Micrandreae</taxon>
        <taxon>Hevea</taxon>
    </lineage>
</organism>
<feature type="binding site" evidence="10">
    <location>
        <position position="209"/>
    </location>
    <ligand>
        <name>CoA</name>
        <dbReference type="ChEBI" id="CHEBI:57287"/>
    </ligand>
</feature>
<dbReference type="EMBL" id="JAAGAX010000005">
    <property type="protein sequence ID" value="KAF2313207.1"/>
    <property type="molecule type" value="Genomic_DNA"/>
</dbReference>
<comment type="similarity">
    <text evidence="2 12">Belongs to the peptidase S8 family.</text>
</comment>
<dbReference type="GO" id="GO:0004252">
    <property type="term" value="F:serine-type endopeptidase activity"/>
    <property type="evidence" value="ECO:0007669"/>
    <property type="project" value="UniProtKB-UniRule"/>
</dbReference>
<feature type="binding site" evidence="10">
    <location>
        <position position="252"/>
    </location>
    <ligand>
        <name>CoA</name>
        <dbReference type="ChEBI" id="CHEBI:57287"/>
    </ligand>
</feature>
<evidence type="ECO:0000256" key="2">
    <source>
        <dbReference type="ARBA" id="ARBA00011073"/>
    </source>
</evidence>
<evidence type="ECO:0000256" key="8">
    <source>
        <dbReference type="ARBA" id="ARBA00022825"/>
    </source>
</evidence>
<evidence type="ECO:0000256" key="12">
    <source>
        <dbReference type="PROSITE-ProRule" id="PRU01240"/>
    </source>
</evidence>
<feature type="domain" description="Hydroxymethylglutaryl-coenzyme A synthase N-terminal" evidence="14">
    <location>
        <begin position="2"/>
        <end position="174"/>
    </location>
</feature>
<dbReference type="Pfam" id="PF01154">
    <property type="entry name" value="HMG_CoA_synt_N"/>
    <property type="match status" value="1"/>
</dbReference>
<dbReference type="InterPro" id="IPR010259">
    <property type="entry name" value="S8pro/Inhibitor_I9"/>
</dbReference>
<feature type="domain" description="Subtilisin-like protease fibronectin type-III" evidence="17">
    <location>
        <begin position="1060"/>
        <end position="1158"/>
    </location>
</feature>